<dbReference type="InterPro" id="IPR002716">
    <property type="entry name" value="PIN_dom"/>
</dbReference>
<dbReference type="RefSeq" id="WP_316790608.1">
    <property type="nucleotide sequence ID" value="NZ_CP053540.1"/>
</dbReference>
<organism evidence="2">
    <name type="scientific">Thermoleptolyngbya oregonensis NK1-22</name>
    <dbReference type="NCBI Taxonomy" id="2547457"/>
    <lineage>
        <taxon>Bacteria</taxon>
        <taxon>Bacillati</taxon>
        <taxon>Cyanobacteriota</taxon>
        <taxon>Cyanophyceae</taxon>
        <taxon>Oculatellales</taxon>
        <taxon>Oculatellaceae</taxon>
        <taxon>Thermoleptolyngbya</taxon>
    </lineage>
</organism>
<gene>
    <name evidence="2" type="ORF">HNI00_03115</name>
</gene>
<feature type="domain" description="PIN" evidence="1">
    <location>
        <begin position="2"/>
        <end position="115"/>
    </location>
</feature>
<name>A0AA97BNW7_9CYAN</name>
<dbReference type="EMBL" id="CP053540">
    <property type="protein sequence ID" value="WOB42268.1"/>
    <property type="molecule type" value="Genomic_DNA"/>
</dbReference>
<proteinExistence type="predicted"/>
<sequence length="141" mass="15512">MRVLVDTNVILDFLQEREPFVDNAARLFERIDAGELEGFIATTTITNIYYIVRRAAGRVVAQDAIAQVLSDLNICAVDQEVLERSLALSFEDFEDAVQYACAVVHNIDVIVTRDVSGFVNAKIPVVLPEALDTVSGHESGD</sequence>
<accession>A0AA97BNW7</accession>
<evidence type="ECO:0000259" key="1">
    <source>
        <dbReference type="Pfam" id="PF13470"/>
    </source>
</evidence>
<dbReference type="Pfam" id="PF13470">
    <property type="entry name" value="PIN_3"/>
    <property type="match status" value="1"/>
</dbReference>
<evidence type="ECO:0000313" key="2">
    <source>
        <dbReference type="EMBL" id="WOB42268.1"/>
    </source>
</evidence>
<dbReference type="Gene3D" id="3.40.50.1010">
    <property type="entry name" value="5'-nuclease"/>
    <property type="match status" value="1"/>
</dbReference>
<dbReference type="AlphaFoldDB" id="A0AA97BNW7"/>
<protein>
    <submittedName>
        <fullName evidence="2">PIN domain-containing protein</fullName>
    </submittedName>
</protein>
<dbReference type="KEGG" id="tog:HNI00_03115"/>
<dbReference type="InterPro" id="IPR029060">
    <property type="entry name" value="PIN-like_dom_sf"/>
</dbReference>
<reference evidence="2" key="1">
    <citation type="submission" date="2020-05" db="EMBL/GenBank/DDBJ databases">
        <authorList>
            <person name="Zhu T."/>
            <person name="Keshari N."/>
            <person name="Lu X."/>
        </authorList>
    </citation>
    <scope>NUCLEOTIDE SEQUENCE</scope>
    <source>
        <strain evidence="2">NK1-22</strain>
    </source>
</reference>
<dbReference type="CDD" id="cd09854">
    <property type="entry name" value="PIN_VapC-like"/>
    <property type="match status" value="1"/>
</dbReference>
<dbReference type="SUPFAM" id="SSF88723">
    <property type="entry name" value="PIN domain-like"/>
    <property type="match status" value="1"/>
</dbReference>